<dbReference type="Pfam" id="PF01497">
    <property type="entry name" value="Peripla_BP_2"/>
    <property type="match status" value="1"/>
</dbReference>
<dbReference type="Gene3D" id="3.40.50.1980">
    <property type="entry name" value="Nitrogenase molybdenum iron protein domain"/>
    <property type="match status" value="2"/>
</dbReference>
<comment type="subcellular location">
    <subcellularLocation>
        <location evidence="1">Cell envelope</location>
    </subcellularLocation>
</comment>
<dbReference type="RefSeq" id="WP_134779172.1">
    <property type="nucleotide sequence ID" value="NZ_SPDS01000001.1"/>
</dbReference>
<accession>A0A4Y8TVQ3</accession>
<dbReference type="EMBL" id="SPDS01000001">
    <property type="protein sequence ID" value="TFH55868.1"/>
    <property type="molecule type" value="Genomic_DNA"/>
</dbReference>
<evidence type="ECO:0000259" key="6">
    <source>
        <dbReference type="PROSITE" id="PS50983"/>
    </source>
</evidence>
<dbReference type="Proteomes" id="UP000297638">
    <property type="component" value="Unassembled WGS sequence"/>
</dbReference>
<feature type="signal peptide" evidence="5">
    <location>
        <begin position="1"/>
        <end position="21"/>
    </location>
</feature>
<gene>
    <name evidence="7" type="ORF">EXY26_01960</name>
</gene>
<evidence type="ECO:0000313" key="8">
    <source>
        <dbReference type="Proteomes" id="UP000297638"/>
    </source>
</evidence>
<comment type="similarity">
    <text evidence="2">Belongs to the bacterial solute-binding protein 8 family.</text>
</comment>
<evidence type="ECO:0000256" key="4">
    <source>
        <dbReference type="ARBA" id="ARBA00022729"/>
    </source>
</evidence>
<evidence type="ECO:0000313" key="7">
    <source>
        <dbReference type="EMBL" id="TFH55868.1"/>
    </source>
</evidence>
<reference evidence="7 8" key="1">
    <citation type="submission" date="2019-03" db="EMBL/GenBank/DDBJ databases">
        <title>Glutamicibacter sp. LJH19 genome.</title>
        <authorList>
            <person name="Sinai Borker S."/>
            <person name="Kumar R."/>
        </authorList>
    </citation>
    <scope>NUCLEOTIDE SEQUENCE [LARGE SCALE GENOMIC DNA]</scope>
    <source>
        <strain evidence="7 8">LJH19</strain>
    </source>
</reference>
<comment type="caution">
    <text evidence="7">The sequence shown here is derived from an EMBL/GenBank/DDBJ whole genome shotgun (WGS) entry which is preliminary data.</text>
</comment>
<dbReference type="PROSITE" id="PS51257">
    <property type="entry name" value="PROKAR_LIPOPROTEIN"/>
    <property type="match status" value="1"/>
</dbReference>
<evidence type="ECO:0000256" key="5">
    <source>
        <dbReference type="SAM" id="SignalP"/>
    </source>
</evidence>
<protein>
    <submittedName>
        <fullName evidence="7">Iron ABC transporter substrate-binding protein</fullName>
    </submittedName>
</protein>
<evidence type="ECO:0000256" key="1">
    <source>
        <dbReference type="ARBA" id="ARBA00004196"/>
    </source>
</evidence>
<keyword evidence="4 5" id="KW-0732">Signal</keyword>
<dbReference type="GO" id="GO:0030288">
    <property type="term" value="C:outer membrane-bounded periplasmic space"/>
    <property type="evidence" value="ECO:0007669"/>
    <property type="project" value="TreeGrafter"/>
</dbReference>
<feature type="domain" description="Fe/B12 periplasmic-binding" evidence="6">
    <location>
        <begin position="57"/>
        <end position="328"/>
    </location>
</feature>
<sequence length="328" mass="35168">MSSMKLRAAALLSIAALSLTACGSATDTAAEAKAGDTKTVTITDNEGEKTIPVPAKSVVATDNRTFETLDSWGIKLTAGAVSLMPDTISYTKDENILDLGSHKEPNLESVVTVEPDLIINGQRFTQHAPKFKELAPEATIVSLDPREGEPFNTELERQVTTLGEVFGKQDEAKKLVEDFQAAEKRVTDAYNKDQTVMGLIASGGELGYSAPTTGRTVGPLFDFLGLTPALELDESSTDHEGDDVSVEAIAKSNPDWIIVMDRDAAVEADGADYQPAKDLLEKSEALQNVTAAKEAQVVVMPADTYTNESIQTYTEFLNTFADSLEAAK</sequence>
<name>A0A4Y8TVQ3_9MICC</name>
<evidence type="ECO:0000256" key="3">
    <source>
        <dbReference type="ARBA" id="ARBA00022448"/>
    </source>
</evidence>
<evidence type="ECO:0000256" key="2">
    <source>
        <dbReference type="ARBA" id="ARBA00008814"/>
    </source>
</evidence>
<feature type="chain" id="PRO_5038918730" evidence="5">
    <location>
        <begin position="22"/>
        <end position="328"/>
    </location>
</feature>
<dbReference type="GO" id="GO:1901678">
    <property type="term" value="P:iron coordination entity transport"/>
    <property type="evidence" value="ECO:0007669"/>
    <property type="project" value="UniProtKB-ARBA"/>
</dbReference>
<keyword evidence="3" id="KW-0813">Transport</keyword>
<organism evidence="7 8">
    <name type="scientific">Glutamicibacter arilaitensis</name>
    <dbReference type="NCBI Taxonomy" id="256701"/>
    <lineage>
        <taxon>Bacteria</taxon>
        <taxon>Bacillati</taxon>
        <taxon>Actinomycetota</taxon>
        <taxon>Actinomycetes</taxon>
        <taxon>Micrococcales</taxon>
        <taxon>Micrococcaceae</taxon>
        <taxon>Glutamicibacter</taxon>
    </lineage>
</organism>
<dbReference type="InterPro" id="IPR051313">
    <property type="entry name" value="Bact_iron-sidero_bind"/>
</dbReference>
<dbReference type="PANTHER" id="PTHR30532">
    <property type="entry name" value="IRON III DICITRATE-BINDING PERIPLASMIC PROTEIN"/>
    <property type="match status" value="1"/>
</dbReference>
<dbReference type="AlphaFoldDB" id="A0A4Y8TVQ3"/>
<dbReference type="PANTHER" id="PTHR30532:SF28">
    <property type="entry name" value="PETROBACTIN-BINDING PROTEIN YCLQ"/>
    <property type="match status" value="1"/>
</dbReference>
<dbReference type="SUPFAM" id="SSF53807">
    <property type="entry name" value="Helical backbone' metal receptor"/>
    <property type="match status" value="1"/>
</dbReference>
<dbReference type="PROSITE" id="PS50983">
    <property type="entry name" value="FE_B12_PBP"/>
    <property type="match status" value="1"/>
</dbReference>
<dbReference type="InterPro" id="IPR002491">
    <property type="entry name" value="ABC_transptr_periplasmic_BD"/>
</dbReference>
<proteinExistence type="inferred from homology"/>